<keyword evidence="4 6" id="KW-0092">Biotin</keyword>
<comment type="function">
    <text evidence="6">Acts both as a biotin--[acetyl-CoA-carboxylase] ligase and a biotin-operon repressor. In the presence of ATP, BirA activates biotin to form the BirA-biotinyl-5'-adenylate (BirA-bio-5'-AMP or holoBirA) complex. HoloBirA can either transfer the biotinyl moiety to the biotin carboxyl carrier protein (BCCP) subunit of acetyl-CoA carboxylase, or bind to the biotin operator site and inhibit transcription of the operon.</text>
</comment>
<keyword evidence="6" id="KW-0804">Transcription</keyword>
<dbReference type="InterPro" id="IPR019885">
    <property type="entry name" value="Tscrpt_reg_HTH_AsnC-type_CS"/>
</dbReference>
<dbReference type="HAMAP" id="MF_00978">
    <property type="entry name" value="Bifunct_BirA"/>
    <property type="match status" value="1"/>
</dbReference>
<dbReference type="Gene3D" id="1.10.10.10">
    <property type="entry name" value="Winged helix-like DNA-binding domain superfamily/Winged helix DNA-binding domain"/>
    <property type="match status" value="1"/>
</dbReference>
<evidence type="ECO:0000256" key="6">
    <source>
        <dbReference type="HAMAP-Rule" id="MF_00978"/>
    </source>
</evidence>
<dbReference type="SUPFAM" id="SSF46785">
    <property type="entry name" value="Winged helix' DNA-binding domain"/>
    <property type="match status" value="1"/>
</dbReference>
<keyword evidence="6" id="KW-0805">Transcription regulation</keyword>
<evidence type="ECO:0000259" key="7">
    <source>
        <dbReference type="PROSITE" id="PS51733"/>
    </source>
</evidence>
<feature type="domain" description="BPL/LPL catalytic" evidence="7">
    <location>
        <begin position="79"/>
        <end position="254"/>
    </location>
</feature>
<feature type="DNA-binding region" description="H-T-H motif" evidence="6">
    <location>
        <begin position="16"/>
        <end position="35"/>
    </location>
</feature>
<dbReference type="Pfam" id="PF02237">
    <property type="entry name" value="BPL_C"/>
    <property type="match status" value="1"/>
</dbReference>
<evidence type="ECO:0000256" key="5">
    <source>
        <dbReference type="ARBA" id="ARBA00047846"/>
    </source>
</evidence>
<dbReference type="EMBL" id="BAABFL010000057">
    <property type="protein sequence ID" value="GAA4648271.1"/>
    <property type="molecule type" value="Genomic_DNA"/>
</dbReference>
<dbReference type="SUPFAM" id="SSF55681">
    <property type="entry name" value="Class II aaRS and biotin synthetases"/>
    <property type="match status" value="1"/>
</dbReference>
<dbReference type="GO" id="GO:0016874">
    <property type="term" value="F:ligase activity"/>
    <property type="evidence" value="ECO:0007669"/>
    <property type="project" value="UniProtKB-KW"/>
</dbReference>
<accession>A0ABP8UXK3</accession>
<keyword evidence="6" id="KW-0238">DNA-binding</keyword>
<dbReference type="RefSeq" id="WP_345193731.1">
    <property type="nucleotide sequence ID" value="NZ_BAABFL010000057.1"/>
</dbReference>
<dbReference type="InterPro" id="IPR030855">
    <property type="entry name" value="Bifunct_BirA"/>
</dbReference>
<dbReference type="CDD" id="cd00090">
    <property type="entry name" value="HTH_ARSR"/>
    <property type="match status" value="1"/>
</dbReference>
<dbReference type="InterPro" id="IPR011991">
    <property type="entry name" value="ArsR-like_HTH"/>
</dbReference>
<evidence type="ECO:0000256" key="1">
    <source>
        <dbReference type="ARBA" id="ARBA00022598"/>
    </source>
</evidence>
<dbReference type="InterPro" id="IPR004143">
    <property type="entry name" value="BPL_LPL_catalytic"/>
</dbReference>
<name>A0ABP8UXK3_9GAMM</name>
<dbReference type="InterPro" id="IPR036390">
    <property type="entry name" value="WH_DNA-bd_sf"/>
</dbReference>
<feature type="binding site" evidence="6">
    <location>
        <position position="111"/>
    </location>
    <ligand>
        <name>biotin</name>
        <dbReference type="ChEBI" id="CHEBI:57586"/>
    </ligand>
</feature>
<dbReference type="PANTHER" id="PTHR12835:SF5">
    <property type="entry name" value="BIOTIN--PROTEIN LIGASE"/>
    <property type="match status" value="1"/>
</dbReference>
<proteinExistence type="inferred from homology"/>
<evidence type="ECO:0000256" key="4">
    <source>
        <dbReference type="ARBA" id="ARBA00023267"/>
    </source>
</evidence>
<dbReference type="PROSITE" id="PS51733">
    <property type="entry name" value="BPL_LPL_CATALYTIC"/>
    <property type="match status" value="1"/>
</dbReference>
<evidence type="ECO:0000256" key="3">
    <source>
        <dbReference type="ARBA" id="ARBA00022840"/>
    </source>
</evidence>
<dbReference type="InterPro" id="IPR036388">
    <property type="entry name" value="WH-like_DNA-bd_sf"/>
</dbReference>
<protein>
    <recommendedName>
        <fullName evidence="6">Bifunctional ligase/repressor BirA</fullName>
    </recommendedName>
    <alternativeName>
        <fullName evidence="6">Biotin operon repressor</fullName>
    </alternativeName>
    <alternativeName>
        <fullName evidence="6">Biotin--[acetyl-CoA-carboxylase] ligase</fullName>
        <ecNumber evidence="6">6.3.4.15</ecNumber>
    </alternativeName>
    <alternativeName>
        <fullName evidence="6">Biotin--protein ligase</fullName>
    </alternativeName>
    <alternativeName>
        <fullName evidence="6">Biotin-[acetyl-CoA carboxylase] synthetase</fullName>
    </alternativeName>
</protein>
<dbReference type="InterPro" id="IPR004408">
    <property type="entry name" value="Biotin_CoA_COase_ligase"/>
</dbReference>
<keyword evidence="3 6" id="KW-0067">ATP-binding</keyword>
<evidence type="ECO:0000313" key="9">
    <source>
        <dbReference type="Proteomes" id="UP001500604"/>
    </source>
</evidence>
<keyword evidence="6" id="KW-0678">Repressor</keyword>
<dbReference type="Gene3D" id="3.30.930.10">
    <property type="entry name" value="Bira Bifunctional Protein, Domain 2"/>
    <property type="match status" value="1"/>
</dbReference>
<comment type="catalytic activity">
    <reaction evidence="5 6">
        <text>biotin + L-lysyl-[protein] + ATP = N(6)-biotinyl-L-lysyl-[protein] + AMP + diphosphate + H(+)</text>
        <dbReference type="Rhea" id="RHEA:11756"/>
        <dbReference type="Rhea" id="RHEA-COMP:9752"/>
        <dbReference type="Rhea" id="RHEA-COMP:10505"/>
        <dbReference type="ChEBI" id="CHEBI:15378"/>
        <dbReference type="ChEBI" id="CHEBI:29969"/>
        <dbReference type="ChEBI" id="CHEBI:30616"/>
        <dbReference type="ChEBI" id="CHEBI:33019"/>
        <dbReference type="ChEBI" id="CHEBI:57586"/>
        <dbReference type="ChEBI" id="CHEBI:83144"/>
        <dbReference type="ChEBI" id="CHEBI:456215"/>
        <dbReference type="EC" id="6.3.4.15"/>
    </reaction>
</comment>
<feature type="binding site" evidence="6">
    <location>
        <begin position="115"/>
        <end position="117"/>
    </location>
    <ligand>
        <name>biotin</name>
        <dbReference type="ChEBI" id="CHEBI:57586"/>
    </ligand>
</feature>
<comment type="caution">
    <text evidence="8">The sequence shown here is derived from an EMBL/GenBank/DDBJ whole genome shotgun (WGS) entry which is preliminary data.</text>
</comment>
<feature type="binding site" evidence="6">
    <location>
        <position position="182"/>
    </location>
    <ligand>
        <name>biotin</name>
        <dbReference type="ChEBI" id="CHEBI:57586"/>
    </ligand>
</feature>
<keyword evidence="2 6" id="KW-0547">Nucleotide-binding</keyword>
<feature type="binding site" evidence="6">
    <location>
        <begin position="88"/>
        <end position="90"/>
    </location>
    <ligand>
        <name>biotin</name>
        <dbReference type="ChEBI" id="CHEBI:57586"/>
    </ligand>
</feature>
<dbReference type="Gene3D" id="2.30.30.100">
    <property type="match status" value="1"/>
</dbReference>
<reference evidence="9" key="1">
    <citation type="journal article" date="2019" name="Int. J. Syst. Evol. Microbiol.">
        <title>The Global Catalogue of Microorganisms (GCM) 10K type strain sequencing project: providing services to taxonomists for standard genome sequencing and annotation.</title>
        <authorList>
            <consortium name="The Broad Institute Genomics Platform"/>
            <consortium name="The Broad Institute Genome Sequencing Center for Infectious Disease"/>
            <person name="Wu L."/>
            <person name="Ma J."/>
        </authorList>
    </citation>
    <scope>NUCLEOTIDE SEQUENCE [LARGE SCALE GENOMIC DNA]</scope>
    <source>
        <strain evidence="9">JCM 17805</strain>
    </source>
</reference>
<organism evidence="8 9">
    <name type="scientific">Kistimonas scapharcae</name>
    <dbReference type="NCBI Taxonomy" id="1036133"/>
    <lineage>
        <taxon>Bacteria</taxon>
        <taxon>Pseudomonadati</taxon>
        <taxon>Pseudomonadota</taxon>
        <taxon>Gammaproteobacteria</taxon>
        <taxon>Oceanospirillales</taxon>
        <taxon>Endozoicomonadaceae</taxon>
        <taxon>Kistimonas</taxon>
    </lineage>
</organism>
<dbReference type="InterPro" id="IPR013196">
    <property type="entry name" value="HTH_11"/>
</dbReference>
<evidence type="ECO:0000256" key="2">
    <source>
        <dbReference type="ARBA" id="ARBA00022741"/>
    </source>
</evidence>
<dbReference type="NCBIfam" id="TIGR00121">
    <property type="entry name" value="birA_ligase"/>
    <property type="match status" value="1"/>
</dbReference>
<dbReference type="Pfam" id="PF08279">
    <property type="entry name" value="HTH_11"/>
    <property type="match status" value="1"/>
</dbReference>
<dbReference type="PANTHER" id="PTHR12835">
    <property type="entry name" value="BIOTIN PROTEIN LIGASE"/>
    <property type="match status" value="1"/>
</dbReference>
<dbReference type="InterPro" id="IPR045864">
    <property type="entry name" value="aa-tRNA-synth_II/BPL/LPL"/>
</dbReference>
<dbReference type="EC" id="6.3.4.15" evidence="6"/>
<comment type="similarity">
    <text evidence="6">Belongs to the biotin--protein ligase family.</text>
</comment>
<dbReference type="SUPFAM" id="SSF50037">
    <property type="entry name" value="C-terminal domain of transcriptional repressors"/>
    <property type="match status" value="1"/>
</dbReference>
<dbReference type="Pfam" id="PF03099">
    <property type="entry name" value="BPL_LplA_LipB"/>
    <property type="match status" value="1"/>
</dbReference>
<dbReference type="NCBIfam" id="NF008847">
    <property type="entry name" value="PRK11886.1-2"/>
    <property type="match status" value="1"/>
</dbReference>
<dbReference type="Proteomes" id="UP001500604">
    <property type="component" value="Unassembled WGS sequence"/>
</dbReference>
<keyword evidence="9" id="KW-1185">Reference proteome</keyword>
<keyword evidence="1 6" id="KW-0436">Ligase</keyword>
<dbReference type="InterPro" id="IPR008988">
    <property type="entry name" value="Transcriptional_repressor_C"/>
</dbReference>
<dbReference type="PROSITE" id="PS00519">
    <property type="entry name" value="HTH_ASNC_1"/>
    <property type="match status" value="1"/>
</dbReference>
<evidence type="ECO:0000313" key="8">
    <source>
        <dbReference type="EMBL" id="GAA4648271.1"/>
    </source>
</evidence>
<dbReference type="CDD" id="cd16442">
    <property type="entry name" value="BPL"/>
    <property type="match status" value="1"/>
</dbReference>
<sequence length="322" mass="35006">MQDILTLLQDGQFHSGEELGDALGISRAAVWKRLKQLEKQGLTLDAVAGKGYRLPRDIILLNGDLINTYIEESIRSRIGLTTLHSASSTNDTVLTQLANPEPVQICVAEHQTAGRGRRGRAWISPLGASIYFSMLWRFESGMSGLDGLSLVVGLAVLKTLENIGANGLSLKWPNDLLCSGKKLAGILLEINGDPNGECQVVIGIGINVRLTQDQLSEISQPAIDLCSVLGMAVDKNRVVGELIGQLVSFLDIFQERGFVPFREEWQRYDAYAGQEVRLITGLREITGIAAGVSENGALILNHDGEKRAYAGGEVSLRPYEHS</sequence>
<dbReference type="InterPro" id="IPR003142">
    <property type="entry name" value="BPL_C"/>
</dbReference>
<gene>
    <name evidence="6 8" type="primary">birA</name>
    <name evidence="8" type="ORF">GCM10023116_05380</name>
</gene>